<dbReference type="AlphaFoldDB" id="A0A167GK57"/>
<dbReference type="EMBL" id="LVWD01000042">
    <property type="protein sequence ID" value="OAD39563.1"/>
    <property type="molecule type" value="Genomic_DNA"/>
</dbReference>
<proteinExistence type="predicted"/>
<dbReference type="KEGG" id="hyl:LPB072_22165"/>
<organism evidence="1 4">
    <name type="scientific">Hydrogenophaga crassostreae</name>
    <dbReference type="NCBI Taxonomy" id="1763535"/>
    <lineage>
        <taxon>Bacteria</taxon>
        <taxon>Pseudomonadati</taxon>
        <taxon>Pseudomonadota</taxon>
        <taxon>Betaproteobacteria</taxon>
        <taxon>Burkholderiales</taxon>
        <taxon>Comamonadaceae</taxon>
        <taxon>Hydrogenophaga</taxon>
    </lineage>
</organism>
<evidence type="ECO:0000313" key="3">
    <source>
        <dbReference type="Proteomes" id="UP000185657"/>
    </source>
</evidence>
<gene>
    <name evidence="1" type="ORF">LPB072_22165</name>
    <name evidence="2" type="ORF">LPB72_21550</name>
</gene>
<protein>
    <submittedName>
        <fullName evidence="1">Uncharacterized protein</fullName>
    </submittedName>
</protein>
<evidence type="ECO:0000313" key="1">
    <source>
        <dbReference type="EMBL" id="AOW15109.1"/>
    </source>
</evidence>
<dbReference type="Proteomes" id="UP000185680">
    <property type="component" value="Chromosome"/>
</dbReference>
<evidence type="ECO:0000313" key="2">
    <source>
        <dbReference type="EMBL" id="OAD39563.1"/>
    </source>
</evidence>
<name>A0A167GK57_9BURK</name>
<dbReference type="RefSeq" id="WP_066096207.1">
    <property type="nucleotide sequence ID" value="NZ_CP017476.1"/>
</dbReference>
<sequence>MAGDPLKQPRQEVAAAAKALADMREAKSLDEFEMEWRTCLNHLEKAWQKTERCCQPVRAQFEPWQGQFRKLRKKDMLLRYLKQARDADNHSVQDVTKLQPGSRGYKFLNSRGGYIKNMEIRNGEVVHYEGDPMIVEDTPPHPIAVPVKNHGEWFNPPTSHLGQAIPAPHPSLLAELGIKFYSEYVEQVWEKFFGFDH</sequence>
<dbReference type="Proteomes" id="UP000185657">
    <property type="component" value="Unassembled WGS sequence"/>
</dbReference>
<dbReference type="EMBL" id="CP017476">
    <property type="protein sequence ID" value="AOW15109.1"/>
    <property type="molecule type" value="Genomic_DNA"/>
</dbReference>
<reference evidence="2 3" key="1">
    <citation type="submission" date="2016-02" db="EMBL/GenBank/DDBJ databases">
        <title>Draft genome sequence of Hydrogenophaga sp. LPB0072.</title>
        <authorList>
            <person name="Shin S.-K."/>
            <person name="Yi H."/>
        </authorList>
    </citation>
    <scope>NUCLEOTIDE SEQUENCE [LARGE SCALE GENOMIC DNA]</scope>
    <source>
        <strain evidence="2 3">LPB0072</strain>
    </source>
</reference>
<accession>A0A167GK57</accession>
<dbReference type="OrthoDB" id="7057167at2"/>
<reference evidence="1 4" key="2">
    <citation type="submission" date="2016-10" db="EMBL/GenBank/DDBJ databases">
        <title>Hydorgenophaga sp. LPB0072 isolated from gastropod.</title>
        <authorList>
            <person name="Kim E."/>
            <person name="Yi H."/>
        </authorList>
    </citation>
    <scope>NUCLEOTIDE SEQUENCE [LARGE SCALE GENOMIC DNA]</scope>
    <source>
        <strain evidence="1 4">LPB0072</strain>
    </source>
</reference>
<evidence type="ECO:0000313" key="4">
    <source>
        <dbReference type="Proteomes" id="UP000185680"/>
    </source>
</evidence>
<keyword evidence="3" id="KW-1185">Reference proteome</keyword>